<organism evidence="2 3">
    <name type="scientific">Aureitalea marina</name>
    <dbReference type="NCBI Taxonomy" id="930804"/>
    <lineage>
        <taxon>Bacteria</taxon>
        <taxon>Pseudomonadati</taxon>
        <taxon>Bacteroidota</taxon>
        <taxon>Flavobacteriia</taxon>
        <taxon>Flavobacteriales</taxon>
        <taxon>Flavobacteriaceae</taxon>
        <taxon>Aureitalea</taxon>
    </lineage>
</organism>
<keyword evidence="3" id="KW-1185">Reference proteome</keyword>
<dbReference type="AlphaFoldDB" id="A0A2S7KTW1"/>
<feature type="transmembrane region" description="Helical" evidence="1">
    <location>
        <begin position="80"/>
        <end position="100"/>
    </location>
</feature>
<evidence type="ECO:0000256" key="1">
    <source>
        <dbReference type="SAM" id="Phobius"/>
    </source>
</evidence>
<evidence type="ECO:0008006" key="4">
    <source>
        <dbReference type="Google" id="ProtNLM"/>
    </source>
</evidence>
<gene>
    <name evidence="2" type="ORF">BST85_13025</name>
</gene>
<name>A0A2S7KTW1_9FLAO</name>
<proteinExistence type="predicted"/>
<feature type="transmembrane region" description="Helical" evidence="1">
    <location>
        <begin position="112"/>
        <end position="134"/>
    </location>
</feature>
<keyword evidence="1" id="KW-1133">Transmembrane helix</keyword>
<evidence type="ECO:0000313" key="3">
    <source>
        <dbReference type="Proteomes" id="UP000239800"/>
    </source>
</evidence>
<sequence>MFSNHETVFSLAGTLVLPMWLLLVIAPYWKFTQFLIRYKIIPLILSVLYAIYLSLAIQGGSGLDFGSLAAVMELFTIKDALLAGWIHYLAFDLLIGMWMVTKNRELKIHPILMAPCLATTFMMGPVGFLLFSIIQSIKSRTNESS</sequence>
<comment type="caution">
    <text evidence="2">The sequence shown here is derived from an EMBL/GenBank/DDBJ whole genome shotgun (WGS) entry which is preliminary data.</text>
</comment>
<evidence type="ECO:0000313" key="2">
    <source>
        <dbReference type="EMBL" id="PQB06081.1"/>
    </source>
</evidence>
<accession>A0A2S7KTW1</accession>
<keyword evidence="1" id="KW-0472">Membrane</keyword>
<reference evidence="2 3" key="1">
    <citation type="submission" date="2016-11" db="EMBL/GenBank/DDBJ databases">
        <title>Trade-off between light-utilization and light-protection in marine flavobacteria.</title>
        <authorList>
            <person name="Kumagai Y."/>
        </authorList>
    </citation>
    <scope>NUCLEOTIDE SEQUENCE [LARGE SCALE GENOMIC DNA]</scope>
    <source>
        <strain evidence="2 3">NBRC 107741</strain>
    </source>
</reference>
<dbReference type="EMBL" id="MQUB01000001">
    <property type="protein sequence ID" value="PQB06081.1"/>
    <property type="molecule type" value="Genomic_DNA"/>
</dbReference>
<dbReference type="Pfam" id="PF14108">
    <property type="entry name" value="ABA4-like"/>
    <property type="match status" value="1"/>
</dbReference>
<keyword evidence="1" id="KW-0812">Transmembrane</keyword>
<dbReference type="InterPro" id="IPR025461">
    <property type="entry name" value="ABA4-like"/>
</dbReference>
<protein>
    <recommendedName>
        <fullName evidence="4">DUF4281 domain-containing protein</fullName>
    </recommendedName>
</protein>
<dbReference type="Proteomes" id="UP000239800">
    <property type="component" value="Unassembled WGS sequence"/>
</dbReference>
<dbReference type="RefSeq" id="WP_181040024.1">
    <property type="nucleotide sequence ID" value="NZ_MQUB01000001.1"/>
</dbReference>
<feature type="transmembrane region" description="Helical" evidence="1">
    <location>
        <begin position="6"/>
        <end position="28"/>
    </location>
</feature>
<feature type="transmembrane region" description="Helical" evidence="1">
    <location>
        <begin position="40"/>
        <end position="60"/>
    </location>
</feature>